<dbReference type="PANTHER" id="PTHR47272">
    <property type="entry name" value="DDE_TNP_1_7 DOMAIN-CONTAINING PROTEIN"/>
    <property type="match status" value="1"/>
</dbReference>
<evidence type="ECO:0000313" key="4">
    <source>
        <dbReference type="EMBL" id="KAJ8935865.1"/>
    </source>
</evidence>
<keyword evidence="2" id="KW-0812">Transmembrane</keyword>
<feature type="transmembrane region" description="Helical" evidence="2">
    <location>
        <begin position="409"/>
        <end position="429"/>
    </location>
</feature>
<proteinExistence type="predicted"/>
<feature type="region of interest" description="Disordered" evidence="1">
    <location>
        <begin position="1"/>
        <end position="73"/>
    </location>
</feature>
<dbReference type="Pfam" id="PF13843">
    <property type="entry name" value="DDE_Tnp_1_7"/>
    <property type="match status" value="1"/>
</dbReference>
<dbReference type="PANTHER" id="PTHR47272:SF1">
    <property type="entry name" value="PIGGYBAC TRANSPOSABLE ELEMENT-DERIVED PROTEIN 3-LIKE"/>
    <property type="match status" value="1"/>
</dbReference>
<reference evidence="4" key="1">
    <citation type="journal article" date="2023" name="Insect Mol. Biol.">
        <title>Genome sequencing provides insights into the evolution of gene families encoding plant cell wall-degrading enzymes in longhorned beetles.</title>
        <authorList>
            <person name="Shin N.R."/>
            <person name="Okamura Y."/>
            <person name="Kirsch R."/>
            <person name="Pauchet Y."/>
        </authorList>
    </citation>
    <scope>NUCLEOTIDE SEQUENCE</scope>
    <source>
        <strain evidence="4">RBIC_L_NR</strain>
    </source>
</reference>
<name>A0AAV8XCX2_9CUCU</name>
<feature type="domain" description="PiggyBac transposable element-derived protein" evidence="3">
    <location>
        <begin position="135"/>
        <end position="426"/>
    </location>
</feature>
<comment type="caution">
    <text evidence="4">The sequence shown here is derived from an EMBL/GenBank/DDBJ whole genome shotgun (WGS) entry which is preliminary data.</text>
</comment>
<dbReference type="AlphaFoldDB" id="A0AAV8XCX2"/>
<keyword evidence="2" id="KW-1133">Transmembrane helix</keyword>
<dbReference type="EMBL" id="JANEYF010003509">
    <property type="protein sequence ID" value="KAJ8935865.1"/>
    <property type="molecule type" value="Genomic_DNA"/>
</dbReference>
<feature type="compositionally biased region" description="Acidic residues" evidence="1">
    <location>
        <begin position="58"/>
        <end position="68"/>
    </location>
</feature>
<sequence length="476" mass="54742">MIAKVQHTTPPQVSDTSDTSDDEEEITLKQLQENIYRNRQLVTADVESGKHSSGSEMNDVDSSEDESAEPLRKKKKKIPEITFNWTKEDLPENKRNTSFMPDTNEDLLVPLEYFAKLFSLDIMSDIVEETNLYSTQDYWANGTRIERIASLMSVKRFKLLRRYIYFNNNDNITENTKDRYFKIRPVIEKVRRNFRKYHTENEFSIDETMVAYKGTRAGNLRQYIKNKPHKWGYKFFLIAGVSGYILDFIPYQGATTFDELKGSINEIGQVESDLGVGAGIIIALCKSLHDPCKATDKMNIYSLGTLRGNRIAGCPIETDKVLKKQGKGKYDYKIDKDKGLIIVKWVDNKVVLFGIKPTDTVKRFSKSAKKKVDVECHSIIKNYNKYMAGVDTANALMGLYKTPHKAKRWYFPIFAYLIDICVVNAWLLYRMDCVALKQNHTPLKQFRLEIAQALCRCGKKTRKGRPSSADSGLQRI</sequence>
<accession>A0AAV8XCX2</accession>
<evidence type="ECO:0000313" key="5">
    <source>
        <dbReference type="Proteomes" id="UP001162156"/>
    </source>
</evidence>
<protein>
    <recommendedName>
        <fullName evidence="3">PiggyBac transposable element-derived protein domain-containing protein</fullName>
    </recommendedName>
</protein>
<dbReference type="Proteomes" id="UP001162156">
    <property type="component" value="Unassembled WGS sequence"/>
</dbReference>
<keyword evidence="5" id="KW-1185">Reference proteome</keyword>
<organism evidence="4 5">
    <name type="scientific">Rhamnusium bicolor</name>
    <dbReference type="NCBI Taxonomy" id="1586634"/>
    <lineage>
        <taxon>Eukaryota</taxon>
        <taxon>Metazoa</taxon>
        <taxon>Ecdysozoa</taxon>
        <taxon>Arthropoda</taxon>
        <taxon>Hexapoda</taxon>
        <taxon>Insecta</taxon>
        <taxon>Pterygota</taxon>
        <taxon>Neoptera</taxon>
        <taxon>Endopterygota</taxon>
        <taxon>Coleoptera</taxon>
        <taxon>Polyphaga</taxon>
        <taxon>Cucujiformia</taxon>
        <taxon>Chrysomeloidea</taxon>
        <taxon>Cerambycidae</taxon>
        <taxon>Lepturinae</taxon>
        <taxon>Rhagiini</taxon>
        <taxon>Rhamnusium</taxon>
    </lineage>
</organism>
<evidence type="ECO:0000256" key="1">
    <source>
        <dbReference type="SAM" id="MobiDB-lite"/>
    </source>
</evidence>
<feature type="compositionally biased region" description="Polar residues" evidence="1">
    <location>
        <begin position="29"/>
        <end position="41"/>
    </location>
</feature>
<evidence type="ECO:0000259" key="3">
    <source>
        <dbReference type="Pfam" id="PF13843"/>
    </source>
</evidence>
<gene>
    <name evidence="4" type="ORF">NQ314_012609</name>
</gene>
<dbReference type="InterPro" id="IPR029526">
    <property type="entry name" value="PGBD"/>
</dbReference>
<keyword evidence="2" id="KW-0472">Membrane</keyword>
<evidence type="ECO:0000256" key="2">
    <source>
        <dbReference type="SAM" id="Phobius"/>
    </source>
</evidence>
<feature type="compositionally biased region" description="Polar residues" evidence="1">
    <location>
        <begin position="1"/>
        <end position="13"/>
    </location>
</feature>